<feature type="binding site" evidence="14">
    <location>
        <position position="173"/>
    </location>
    <ligand>
        <name>FMN</name>
        <dbReference type="ChEBI" id="CHEBI:58210"/>
    </ligand>
</feature>
<dbReference type="PIRSF" id="PIRSF006621">
    <property type="entry name" value="Dus"/>
    <property type="match status" value="1"/>
</dbReference>
<dbReference type="Pfam" id="PF01207">
    <property type="entry name" value="Dus"/>
    <property type="match status" value="1"/>
</dbReference>
<comment type="cofactor">
    <cofactor evidence="1 12 14">
        <name>FMN</name>
        <dbReference type="ChEBI" id="CHEBI:58210"/>
    </cofactor>
</comment>
<accession>B4RBU6</accession>
<dbReference type="OrthoDB" id="9783413at2"/>
<evidence type="ECO:0000256" key="2">
    <source>
        <dbReference type="ARBA" id="ARBA00002790"/>
    </source>
</evidence>
<evidence type="ECO:0000259" key="15">
    <source>
        <dbReference type="Pfam" id="PF01207"/>
    </source>
</evidence>
<dbReference type="eggNOG" id="COG0042">
    <property type="taxonomic scope" value="Bacteria"/>
</dbReference>
<dbReference type="CDD" id="cd02801">
    <property type="entry name" value="DUS_like_FMN"/>
    <property type="match status" value="1"/>
</dbReference>
<evidence type="ECO:0000256" key="3">
    <source>
        <dbReference type="ARBA" id="ARBA00022555"/>
    </source>
</evidence>
<dbReference type="InterPro" id="IPR001269">
    <property type="entry name" value="DUS_fam"/>
</dbReference>
<feature type="active site" description="Proton donor" evidence="13">
    <location>
        <position position="104"/>
    </location>
</feature>
<dbReference type="InterPro" id="IPR013785">
    <property type="entry name" value="Aldolase_TIM"/>
</dbReference>
<dbReference type="EC" id="1.3.1.-" evidence="12"/>
<dbReference type="InterPro" id="IPR024036">
    <property type="entry name" value="tRNA-dHydroUridine_Synthase_C"/>
</dbReference>
<keyword evidence="17" id="KW-1185">Reference proteome</keyword>
<evidence type="ECO:0000256" key="12">
    <source>
        <dbReference type="PIRNR" id="PIRNR006621"/>
    </source>
</evidence>
<organism evidence="16 17">
    <name type="scientific">Phenylobacterium zucineum (strain HLK1)</name>
    <dbReference type="NCBI Taxonomy" id="450851"/>
    <lineage>
        <taxon>Bacteria</taxon>
        <taxon>Pseudomonadati</taxon>
        <taxon>Pseudomonadota</taxon>
        <taxon>Alphaproteobacteria</taxon>
        <taxon>Caulobacterales</taxon>
        <taxon>Caulobacteraceae</taxon>
        <taxon>Phenylobacterium</taxon>
    </lineage>
</organism>
<dbReference type="InterPro" id="IPR018517">
    <property type="entry name" value="tRNA_hU_synthase_CS"/>
</dbReference>
<dbReference type="STRING" id="450851.PHZ_c1732"/>
<evidence type="ECO:0000256" key="8">
    <source>
        <dbReference type="ARBA" id="ARBA00022884"/>
    </source>
</evidence>
<evidence type="ECO:0000313" key="16">
    <source>
        <dbReference type="EMBL" id="ACG78143.1"/>
    </source>
</evidence>
<dbReference type="GO" id="GO:0050660">
    <property type="term" value="F:flavin adenine dinucleotide binding"/>
    <property type="evidence" value="ECO:0007669"/>
    <property type="project" value="InterPro"/>
</dbReference>
<dbReference type="KEGG" id="pzu:PHZ_c1732"/>
<dbReference type="SUPFAM" id="SSF51395">
    <property type="entry name" value="FMN-linked oxidoreductases"/>
    <property type="match status" value="1"/>
</dbReference>
<comment type="function">
    <text evidence="2 12">Catalyzes the synthesis of 5,6-dihydrouridine (D), a modified base found in the D-loop of most tRNAs, via the reduction of the C5-C6 double bond in target uridines.</text>
</comment>
<comment type="catalytic activity">
    <reaction evidence="10">
        <text>a 5,6-dihydrouridine in tRNA + NADP(+) = a uridine in tRNA + NADPH + H(+)</text>
        <dbReference type="Rhea" id="RHEA:23624"/>
        <dbReference type="Rhea" id="RHEA-COMP:13339"/>
        <dbReference type="Rhea" id="RHEA-COMP:13887"/>
        <dbReference type="ChEBI" id="CHEBI:15378"/>
        <dbReference type="ChEBI" id="CHEBI:57783"/>
        <dbReference type="ChEBI" id="CHEBI:58349"/>
        <dbReference type="ChEBI" id="CHEBI:65315"/>
        <dbReference type="ChEBI" id="CHEBI:74443"/>
    </reaction>
</comment>
<evidence type="ECO:0000256" key="10">
    <source>
        <dbReference type="ARBA" id="ARBA00048205"/>
    </source>
</evidence>
<feature type="binding site" evidence="14">
    <location>
        <begin position="228"/>
        <end position="229"/>
    </location>
    <ligand>
        <name>FMN</name>
        <dbReference type="ChEBI" id="CHEBI:58210"/>
    </ligand>
</feature>
<feature type="binding site" evidence="14">
    <location>
        <position position="74"/>
    </location>
    <ligand>
        <name>FMN</name>
        <dbReference type="ChEBI" id="CHEBI:58210"/>
    </ligand>
</feature>
<feature type="binding site" evidence="14">
    <location>
        <position position="143"/>
    </location>
    <ligand>
        <name>FMN</name>
        <dbReference type="ChEBI" id="CHEBI:58210"/>
    </ligand>
</feature>
<evidence type="ECO:0000256" key="6">
    <source>
        <dbReference type="ARBA" id="ARBA00022694"/>
    </source>
</evidence>
<sequence length="334" mass="35317">MSTMLKIGGVEVGGRAWIAPMTGVSDLPFRKAASAQGAAYVATEMVACAEFSKGRPDVVRRAAVGEGLPLMVVQLVGRDPEHIRQGARLAAQAGAQIVDLNFGCPAKEVTGVLSGSALMREPELAARLMAAAVEAVDVPVTVKMRLGWDDASRNAPEIAAAAEAIGVQAVTVHGRTRCQFYKGAADWSAVRAVKAAVSIPVIVNGDIVDGTTAKAALAASGADAVMVGRGVYGKPWVAAQIEAELAGRRFEEPDAPARLEIALSHFRESLKFYGDRLGLRIFRKHLASYIENAPWPADPQARREARAALCRLEDASEVERGLKALWGASERLAA</sequence>
<reference evidence="16 17" key="1">
    <citation type="journal article" date="2008" name="BMC Genomics">
        <title>Complete genome of Phenylobacterium zucineum - a novel facultative intracellular bacterium isolated from human erythroleukemia cell line K562.</title>
        <authorList>
            <person name="Luo Y."/>
            <person name="Xu X."/>
            <person name="Ding Z."/>
            <person name="Liu Z."/>
            <person name="Zhang B."/>
            <person name="Yan Z."/>
            <person name="Sun J."/>
            <person name="Hu S."/>
            <person name="Hu X."/>
        </authorList>
    </citation>
    <scope>NUCLEOTIDE SEQUENCE [LARGE SCALE GENOMIC DNA]</scope>
    <source>
        <strain evidence="16 17">HLK1</strain>
    </source>
</reference>
<keyword evidence="14" id="KW-0547">Nucleotide-binding</keyword>
<dbReference type="Gene3D" id="1.10.1200.80">
    <property type="entry name" value="Putative flavin oxidoreducatase, domain 2"/>
    <property type="match status" value="1"/>
</dbReference>
<dbReference type="RefSeq" id="WP_012522285.1">
    <property type="nucleotide sequence ID" value="NC_011144.1"/>
</dbReference>
<keyword evidence="7" id="KW-0521">NADP</keyword>
<gene>
    <name evidence="16" type="primary">nifR3</name>
    <name evidence="16" type="ordered locus">PHZ_c1732</name>
</gene>
<evidence type="ECO:0000256" key="14">
    <source>
        <dbReference type="PIRSR" id="PIRSR006621-2"/>
    </source>
</evidence>
<evidence type="ECO:0000256" key="7">
    <source>
        <dbReference type="ARBA" id="ARBA00022857"/>
    </source>
</evidence>
<comment type="catalytic activity">
    <reaction evidence="11">
        <text>a 5,6-dihydrouridine in tRNA + NAD(+) = a uridine in tRNA + NADH + H(+)</text>
        <dbReference type="Rhea" id="RHEA:54452"/>
        <dbReference type="Rhea" id="RHEA-COMP:13339"/>
        <dbReference type="Rhea" id="RHEA-COMP:13887"/>
        <dbReference type="ChEBI" id="CHEBI:15378"/>
        <dbReference type="ChEBI" id="CHEBI:57540"/>
        <dbReference type="ChEBI" id="CHEBI:57945"/>
        <dbReference type="ChEBI" id="CHEBI:65315"/>
        <dbReference type="ChEBI" id="CHEBI:74443"/>
    </reaction>
</comment>
<dbReference type="PROSITE" id="PS01136">
    <property type="entry name" value="UPF0034"/>
    <property type="match status" value="1"/>
</dbReference>
<dbReference type="Proteomes" id="UP000001868">
    <property type="component" value="Chromosome"/>
</dbReference>
<evidence type="ECO:0000256" key="4">
    <source>
        <dbReference type="ARBA" id="ARBA00022630"/>
    </source>
</evidence>
<evidence type="ECO:0000256" key="9">
    <source>
        <dbReference type="ARBA" id="ARBA00023002"/>
    </source>
</evidence>
<evidence type="ECO:0000256" key="5">
    <source>
        <dbReference type="ARBA" id="ARBA00022643"/>
    </source>
</evidence>
<keyword evidence="5 12" id="KW-0288">FMN</keyword>
<dbReference type="PANTHER" id="PTHR45846">
    <property type="entry name" value="TRNA-DIHYDROURIDINE(47) SYNTHASE [NAD(P)(+)]-LIKE"/>
    <property type="match status" value="1"/>
</dbReference>
<dbReference type="HOGENOM" id="CLU_013299_0_1_5"/>
<dbReference type="InterPro" id="IPR035587">
    <property type="entry name" value="DUS-like_FMN-bd"/>
</dbReference>
<feature type="domain" description="DUS-like FMN-binding" evidence="15">
    <location>
        <begin position="18"/>
        <end position="307"/>
    </location>
</feature>
<keyword evidence="4 12" id="KW-0285">Flavoprotein</keyword>
<comment type="similarity">
    <text evidence="12">Belongs to the dus family.</text>
</comment>
<evidence type="ECO:0000313" key="17">
    <source>
        <dbReference type="Proteomes" id="UP000001868"/>
    </source>
</evidence>
<dbReference type="InterPro" id="IPR004652">
    <property type="entry name" value="DusB-like"/>
</dbReference>
<proteinExistence type="inferred from homology"/>
<keyword evidence="9 12" id="KW-0560">Oxidoreductase</keyword>
<name>B4RBU6_PHEZH</name>
<evidence type="ECO:0000256" key="11">
    <source>
        <dbReference type="ARBA" id="ARBA00048802"/>
    </source>
</evidence>
<keyword evidence="6 12" id="KW-0819">tRNA processing</keyword>
<dbReference type="PANTHER" id="PTHR45846:SF1">
    <property type="entry name" value="TRNA-DIHYDROURIDINE(47) SYNTHASE [NAD(P)(+)]-LIKE"/>
    <property type="match status" value="1"/>
</dbReference>
<dbReference type="GO" id="GO:0000049">
    <property type="term" value="F:tRNA binding"/>
    <property type="evidence" value="ECO:0007669"/>
    <property type="project" value="UniProtKB-KW"/>
</dbReference>
<keyword evidence="8" id="KW-0694">RNA-binding</keyword>
<dbReference type="NCBIfam" id="TIGR00737">
    <property type="entry name" value="nifR3_yhdG"/>
    <property type="match status" value="1"/>
</dbReference>
<evidence type="ECO:0000256" key="1">
    <source>
        <dbReference type="ARBA" id="ARBA00001917"/>
    </source>
</evidence>
<dbReference type="GO" id="GO:0017150">
    <property type="term" value="F:tRNA dihydrouridine synthase activity"/>
    <property type="evidence" value="ECO:0007669"/>
    <property type="project" value="InterPro"/>
</dbReference>
<keyword evidence="3" id="KW-0820">tRNA-binding</keyword>
<protein>
    <recommendedName>
        <fullName evidence="12">tRNA-dihydrouridine synthase</fullName>
        <ecNumber evidence="12">1.3.1.-</ecNumber>
    </recommendedName>
</protein>
<evidence type="ECO:0000256" key="13">
    <source>
        <dbReference type="PIRSR" id="PIRSR006621-1"/>
    </source>
</evidence>
<dbReference type="EMBL" id="CP000747">
    <property type="protein sequence ID" value="ACG78143.1"/>
    <property type="molecule type" value="Genomic_DNA"/>
</dbReference>
<dbReference type="AlphaFoldDB" id="B4RBU6"/>
<dbReference type="Gene3D" id="3.20.20.70">
    <property type="entry name" value="Aldolase class I"/>
    <property type="match status" value="1"/>
</dbReference>